<reference evidence="2" key="1">
    <citation type="submission" date="2018-06" db="EMBL/GenBank/DDBJ databases">
        <authorList>
            <person name="Zhirakovskaya E."/>
        </authorList>
    </citation>
    <scope>NUCLEOTIDE SEQUENCE</scope>
</reference>
<evidence type="ECO:0000256" key="1">
    <source>
        <dbReference type="SAM" id="MobiDB-lite"/>
    </source>
</evidence>
<sequence>MAKVNPFKGIRYNPRAIPDLIEALAPPYDVISPEMQDELYESHDKNVVRLILGKTYETDTDSSNRYTRAAKYLDGWLDTNDLIREEKPAIYLYAQDYELKGAKLRRVGFMCRRSIEPFGESVFRHERTLSGPKVDRLNLTRACKMNFSPVFGLYTDPEHVLDKMWEVIMSEPPEIKVVDNAGVTHTMWIISESEVIEKVSGFMESKKIVIADGHHRYETALNYRNEMRAKENREGEAEYDYLLMYLSNTDSQGVDVWPTHRILSDVDFISLDVLKDKLKKSFEVCEYSTDITPLSSILEDLEKAGENGASFGLYAGDQRLFLLTKRVPRRSPDDSDREDEEKKPGEQEQDALSMLDVSLLQDVIFEKIFGVTKEDVANKKHVTYTVDAKEAIKSVDDGLARFAFLLNAASVDDVMKIALGGGVMPQKSTYFYPKLISGLVFNPLS</sequence>
<dbReference type="Pfam" id="PF06245">
    <property type="entry name" value="DUF1015"/>
    <property type="match status" value="1"/>
</dbReference>
<dbReference type="PANTHER" id="PTHR36454:SF1">
    <property type="entry name" value="DUF1015 DOMAIN-CONTAINING PROTEIN"/>
    <property type="match status" value="1"/>
</dbReference>
<feature type="region of interest" description="Disordered" evidence="1">
    <location>
        <begin position="329"/>
        <end position="349"/>
    </location>
</feature>
<name>A0A3B1CR75_9ZZZZ</name>
<proteinExistence type="predicted"/>
<dbReference type="InterPro" id="IPR008323">
    <property type="entry name" value="UCP033563"/>
</dbReference>
<gene>
    <name evidence="2" type="ORF">MNBD_NITROSPINAE02-610</name>
</gene>
<protein>
    <recommendedName>
        <fullName evidence="3">HTH domain of SpoOJ/ParA/ParB/repB family, involved in chromosome partitioning</fullName>
    </recommendedName>
</protein>
<evidence type="ECO:0008006" key="3">
    <source>
        <dbReference type="Google" id="ProtNLM"/>
    </source>
</evidence>
<evidence type="ECO:0000313" key="2">
    <source>
        <dbReference type="EMBL" id="VAX19187.1"/>
    </source>
</evidence>
<dbReference type="EMBL" id="UOGE01000040">
    <property type="protein sequence ID" value="VAX19187.1"/>
    <property type="molecule type" value="Genomic_DNA"/>
</dbReference>
<dbReference type="PIRSF" id="PIRSF033563">
    <property type="entry name" value="UCP033563"/>
    <property type="match status" value="1"/>
</dbReference>
<dbReference type="PANTHER" id="PTHR36454">
    <property type="entry name" value="LMO2823 PROTEIN"/>
    <property type="match status" value="1"/>
</dbReference>
<feature type="compositionally biased region" description="Basic and acidic residues" evidence="1">
    <location>
        <begin position="330"/>
        <end position="346"/>
    </location>
</feature>
<organism evidence="2">
    <name type="scientific">hydrothermal vent metagenome</name>
    <dbReference type="NCBI Taxonomy" id="652676"/>
    <lineage>
        <taxon>unclassified sequences</taxon>
        <taxon>metagenomes</taxon>
        <taxon>ecological metagenomes</taxon>
    </lineage>
</organism>
<dbReference type="AlphaFoldDB" id="A0A3B1CR75"/>
<accession>A0A3B1CR75</accession>